<organism evidence="10 11">
    <name type="scientific">Aquilegia coerulea</name>
    <name type="common">Rocky mountain columbine</name>
    <dbReference type="NCBI Taxonomy" id="218851"/>
    <lineage>
        <taxon>Eukaryota</taxon>
        <taxon>Viridiplantae</taxon>
        <taxon>Streptophyta</taxon>
        <taxon>Embryophyta</taxon>
        <taxon>Tracheophyta</taxon>
        <taxon>Spermatophyta</taxon>
        <taxon>Magnoliopsida</taxon>
        <taxon>Ranunculales</taxon>
        <taxon>Ranunculaceae</taxon>
        <taxon>Thalictroideae</taxon>
        <taxon>Aquilegia</taxon>
    </lineage>
</organism>
<dbReference type="PANTHER" id="PTHR16140:SF0">
    <property type="entry name" value="NON-STRUCTURAL MAINTENANCE OF CHROMOSOMES ELEMENT 4"/>
    <property type="match status" value="1"/>
</dbReference>
<evidence type="ECO:0000259" key="9">
    <source>
        <dbReference type="Pfam" id="PF08743"/>
    </source>
</evidence>
<feature type="region of interest" description="Disordered" evidence="8">
    <location>
        <begin position="1"/>
        <end position="77"/>
    </location>
</feature>
<gene>
    <name evidence="10" type="ORF">AQUCO_00900036v1</name>
</gene>
<keyword evidence="3 7" id="KW-0227">DNA damage</keyword>
<dbReference type="GO" id="GO:0005634">
    <property type="term" value="C:nucleus"/>
    <property type="evidence" value="ECO:0007669"/>
    <property type="project" value="UniProtKB-SubCell"/>
</dbReference>
<sequence>MERFAKREPRSNSSNTSRRETRTTRREEAQQSQSQQPEPQPQPRDVNRDPGSSSAGGSSEGRRGGAAAATSSEIGQDVTDRRVLRSKYLAVKHLINDERENISGQVSDKFKAIINEVESLHHLVQKPREQIADAEALLDIANTILSSVKSQSNDGITPSDFITSLLREFPPRNGELTIDNLRDSMAWGKLGGAVSHILKKFHGCSTMLGPMNVELKQRKIVQRKRVKPAQSSRPEEIEDNGAEEKTDTDKNMATMFNIVRKKRSVKLEHLVLNRISFAQTVENLFALSFLVKDGRVAITVNDDGHHLVWPRNAPAASAVASGDVSYSHFVFRFDFKDWKLMMDLVQNGEELMPHRTQADANLSSDTQGEVVVDSQGAAPTTPIRKLCRNRGLVIQESVVEDSPENDNTSGKANAIRKGKRKLR</sequence>
<evidence type="ECO:0000256" key="6">
    <source>
        <dbReference type="ARBA" id="ARBA00023242"/>
    </source>
</evidence>
<dbReference type="GO" id="GO:0006310">
    <property type="term" value="P:DNA recombination"/>
    <property type="evidence" value="ECO:0007669"/>
    <property type="project" value="UniProtKB-UniRule"/>
</dbReference>
<comment type="function">
    <text evidence="7">Component of the SMC5-SMC6 complex, that promotes sister chromatid alignment after DNA damage and facilitates double-stranded DNA breaks (DSBs) repair via homologous recombination between sister chromatids.</text>
</comment>
<name>A0A2G5EBP9_AQUCA</name>
<feature type="compositionally biased region" description="Basic and acidic residues" evidence="8">
    <location>
        <begin position="1"/>
        <end position="10"/>
    </location>
</feature>
<evidence type="ECO:0000256" key="8">
    <source>
        <dbReference type="SAM" id="MobiDB-lite"/>
    </source>
</evidence>
<feature type="compositionally biased region" description="Basic residues" evidence="8">
    <location>
        <begin position="414"/>
        <end position="423"/>
    </location>
</feature>
<accession>A0A2G5EBP9</accession>
<dbReference type="FunCoup" id="A0A2G5EBP9">
    <property type="interactions" value="2301"/>
</dbReference>
<keyword evidence="6 7" id="KW-0539">Nucleus</keyword>
<feature type="region of interest" description="Disordered" evidence="8">
    <location>
        <begin position="223"/>
        <end position="247"/>
    </location>
</feature>
<proteinExistence type="inferred from homology"/>
<evidence type="ECO:0000256" key="5">
    <source>
        <dbReference type="ARBA" id="ARBA00023204"/>
    </source>
</evidence>
<dbReference type="OrthoDB" id="361242at2759"/>
<evidence type="ECO:0000256" key="7">
    <source>
        <dbReference type="RuleBase" id="RU365071"/>
    </source>
</evidence>
<dbReference type="GO" id="GO:0006281">
    <property type="term" value="P:DNA repair"/>
    <property type="evidence" value="ECO:0007669"/>
    <property type="project" value="UniProtKB-UniRule"/>
</dbReference>
<comment type="subunit">
    <text evidence="7">Component of the SMC5-SMC6 complex.</text>
</comment>
<feature type="domain" description="Non-structural maintenance of chromosome element 4 C-terminal" evidence="9">
    <location>
        <begin position="265"/>
        <end position="352"/>
    </location>
</feature>
<dbReference type="InterPro" id="IPR027786">
    <property type="entry name" value="Nse4/EID"/>
</dbReference>
<keyword evidence="11" id="KW-1185">Reference proteome</keyword>
<keyword evidence="5 7" id="KW-0234">DNA repair</keyword>
<dbReference type="STRING" id="218851.A0A2G5EBP9"/>
<keyword evidence="4 7" id="KW-0233">DNA recombination</keyword>
<evidence type="ECO:0000256" key="4">
    <source>
        <dbReference type="ARBA" id="ARBA00023172"/>
    </source>
</evidence>
<reference evidence="10 11" key="1">
    <citation type="submission" date="2017-09" db="EMBL/GenBank/DDBJ databases">
        <title>WGS assembly of Aquilegia coerulea Goldsmith.</title>
        <authorList>
            <person name="Hodges S."/>
            <person name="Kramer E."/>
            <person name="Nordborg M."/>
            <person name="Tomkins J."/>
            <person name="Borevitz J."/>
            <person name="Derieg N."/>
            <person name="Yan J."/>
            <person name="Mihaltcheva S."/>
            <person name="Hayes R.D."/>
            <person name="Rokhsar D."/>
        </authorList>
    </citation>
    <scope>NUCLEOTIDE SEQUENCE [LARGE SCALE GENOMIC DNA]</scope>
    <source>
        <strain evidence="11">cv. Goldsmith</strain>
    </source>
</reference>
<dbReference type="AlphaFoldDB" id="A0A2G5EBP9"/>
<dbReference type="InParanoid" id="A0A2G5EBP9"/>
<dbReference type="Pfam" id="PF08743">
    <property type="entry name" value="Nse4_C"/>
    <property type="match status" value="1"/>
</dbReference>
<evidence type="ECO:0000313" key="11">
    <source>
        <dbReference type="Proteomes" id="UP000230069"/>
    </source>
</evidence>
<feature type="compositionally biased region" description="Basic and acidic residues" evidence="8">
    <location>
        <begin position="17"/>
        <end position="29"/>
    </location>
</feature>
<evidence type="ECO:0000256" key="1">
    <source>
        <dbReference type="ARBA" id="ARBA00004123"/>
    </source>
</evidence>
<protein>
    <recommendedName>
        <fullName evidence="7">Non-structural maintenance of chromosomes element 4</fullName>
    </recommendedName>
</protein>
<comment type="similarity">
    <text evidence="2 7">Belongs to the NSE4 family.</text>
</comment>
<evidence type="ECO:0000256" key="3">
    <source>
        <dbReference type="ARBA" id="ARBA00022763"/>
    </source>
</evidence>
<evidence type="ECO:0000256" key="2">
    <source>
        <dbReference type="ARBA" id="ARBA00008997"/>
    </source>
</evidence>
<dbReference type="GO" id="GO:0030915">
    <property type="term" value="C:Smc5-Smc6 complex"/>
    <property type="evidence" value="ECO:0007669"/>
    <property type="project" value="UniProtKB-UniRule"/>
</dbReference>
<feature type="region of interest" description="Disordered" evidence="8">
    <location>
        <begin position="398"/>
        <end position="423"/>
    </location>
</feature>
<evidence type="ECO:0000313" key="10">
    <source>
        <dbReference type="EMBL" id="PIA53156.1"/>
    </source>
</evidence>
<dbReference type="Proteomes" id="UP000230069">
    <property type="component" value="Unassembled WGS sequence"/>
</dbReference>
<dbReference type="PANTHER" id="PTHR16140">
    <property type="entry name" value="NON-STRUCTURAL MAINTENANCE OF CHROMOSOMES ELEMENT 4"/>
    <property type="match status" value="1"/>
</dbReference>
<dbReference type="EMBL" id="KZ305026">
    <property type="protein sequence ID" value="PIA53156.1"/>
    <property type="molecule type" value="Genomic_DNA"/>
</dbReference>
<dbReference type="InterPro" id="IPR014854">
    <property type="entry name" value="Nse4_C"/>
</dbReference>
<comment type="subcellular location">
    <subcellularLocation>
        <location evidence="1 7">Nucleus</location>
    </subcellularLocation>
</comment>